<dbReference type="Proteomes" id="UP001050808">
    <property type="component" value="Unassembled WGS sequence"/>
</dbReference>
<comment type="caution">
    <text evidence="1">The sequence shown here is derived from an EMBL/GenBank/DDBJ whole genome shotgun (WGS) entry which is preliminary data.</text>
</comment>
<proteinExistence type="predicted"/>
<evidence type="ECO:0000313" key="1">
    <source>
        <dbReference type="EMBL" id="GHI40008.1"/>
    </source>
</evidence>
<keyword evidence="2" id="KW-1185">Reference proteome</keyword>
<sequence length="75" mass="8337">MSPERAEAYLAAVLTNSDSSEIAEVYGYSHRPTPAMHPGIGVLFRNGARIFMPFVHTAQPGQDRGRTRFRLQSAF</sequence>
<dbReference type="RefSeq" id="WP_189959312.1">
    <property type="nucleotide sequence ID" value="NZ_BMUA01000001.1"/>
</dbReference>
<name>A0ABQ3QRY1_9ACTN</name>
<dbReference type="EMBL" id="BNDY01000017">
    <property type="protein sequence ID" value="GHI40008.1"/>
    <property type="molecule type" value="Genomic_DNA"/>
</dbReference>
<gene>
    <name evidence="1" type="ORF">Sviol_44160</name>
</gene>
<organism evidence="1 2">
    <name type="scientific">Streptomyces violascens</name>
    <dbReference type="NCBI Taxonomy" id="67381"/>
    <lineage>
        <taxon>Bacteria</taxon>
        <taxon>Bacillati</taxon>
        <taxon>Actinomycetota</taxon>
        <taxon>Actinomycetes</taxon>
        <taxon>Kitasatosporales</taxon>
        <taxon>Streptomycetaceae</taxon>
        <taxon>Streptomyces</taxon>
    </lineage>
</organism>
<protein>
    <submittedName>
        <fullName evidence="1">Uncharacterized protein</fullName>
    </submittedName>
</protein>
<evidence type="ECO:0000313" key="2">
    <source>
        <dbReference type="Proteomes" id="UP001050808"/>
    </source>
</evidence>
<reference evidence="1" key="1">
    <citation type="submission" date="2024-05" db="EMBL/GenBank/DDBJ databases">
        <title>Whole genome shotgun sequence of Streptomyces violascens NBRC 12920.</title>
        <authorList>
            <person name="Komaki H."/>
            <person name="Tamura T."/>
        </authorList>
    </citation>
    <scope>NUCLEOTIDE SEQUENCE</scope>
    <source>
        <strain evidence="1">NBRC 12920</strain>
    </source>
</reference>
<accession>A0ABQ3QRY1</accession>